<accession>A0A1J5QJA6</accession>
<dbReference type="EMBL" id="MLJW01001120">
    <property type="protein sequence ID" value="OIQ80023.1"/>
    <property type="molecule type" value="Genomic_DNA"/>
</dbReference>
<feature type="compositionally biased region" description="Basic and acidic residues" evidence="1">
    <location>
        <begin position="51"/>
        <end position="62"/>
    </location>
</feature>
<proteinExistence type="predicted"/>
<evidence type="ECO:0000256" key="1">
    <source>
        <dbReference type="SAM" id="MobiDB-lite"/>
    </source>
</evidence>
<reference evidence="2" key="1">
    <citation type="submission" date="2016-10" db="EMBL/GenBank/DDBJ databases">
        <title>Sequence of Gallionella enrichment culture.</title>
        <authorList>
            <person name="Poehlein A."/>
            <person name="Muehling M."/>
            <person name="Daniel R."/>
        </authorList>
    </citation>
    <scope>NUCLEOTIDE SEQUENCE</scope>
</reference>
<sequence>MLGDFGANVREFLVAPAQRVAGCAVPRRRGGRGGQALARQRRGEGAPGRGLEQRHHAADAQRDVQRLPSFDQAHDGRAEIAPHRKRHRVAGARGELVDHRFSRAQRIELLQAAEANAQRRRPQGVAAAAGELFDQAQAPVTDQIRVSA</sequence>
<name>A0A1J5QJA6_9ZZZZ</name>
<organism evidence="2">
    <name type="scientific">mine drainage metagenome</name>
    <dbReference type="NCBI Taxonomy" id="410659"/>
    <lineage>
        <taxon>unclassified sequences</taxon>
        <taxon>metagenomes</taxon>
        <taxon>ecological metagenomes</taxon>
    </lineage>
</organism>
<evidence type="ECO:0000313" key="2">
    <source>
        <dbReference type="EMBL" id="OIQ80023.1"/>
    </source>
</evidence>
<dbReference type="AlphaFoldDB" id="A0A1J5QJA6"/>
<gene>
    <name evidence="2" type="ORF">GALL_382230</name>
</gene>
<feature type="region of interest" description="Disordered" evidence="1">
    <location>
        <begin position="25"/>
        <end position="62"/>
    </location>
</feature>
<comment type="caution">
    <text evidence="2">The sequence shown here is derived from an EMBL/GenBank/DDBJ whole genome shotgun (WGS) entry which is preliminary data.</text>
</comment>
<protein>
    <submittedName>
        <fullName evidence="2">Uncharacterized protein</fullName>
    </submittedName>
</protein>